<dbReference type="GO" id="GO:0050660">
    <property type="term" value="F:flavin adenine dinucleotide binding"/>
    <property type="evidence" value="ECO:0007669"/>
    <property type="project" value="TreeGrafter"/>
</dbReference>
<dbReference type="Gene3D" id="1.20.990.10">
    <property type="entry name" value="NADPH-cytochrome p450 Reductase, Chain A, domain 3"/>
    <property type="match status" value="1"/>
</dbReference>
<keyword evidence="11" id="KW-0521">NADP</keyword>
<evidence type="ECO:0000256" key="2">
    <source>
        <dbReference type="ARBA" id="ARBA00001971"/>
    </source>
</evidence>
<dbReference type="InterPro" id="IPR001094">
    <property type="entry name" value="Flavdoxin-like"/>
</dbReference>
<dbReference type="AlphaFoldDB" id="A0A3E2H747"/>
<evidence type="ECO:0000256" key="9">
    <source>
        <dbReference type="ARBA" id="ARBA00022723"/>
    </source>
</evidence>
<comment type="cofactor">
    <cofactor evidence="3">
        <name>FAD</name>
        <dbReference type="ChEBI" id="CHEBI:57692"/>
    </cofactor>
</comment>
<accession>A0A3E2H747</accession>
<keyword evidence="7" id="KW-0285">Flavoprotein</keyword>
<dbReference type="GO" id="GO:0020037">
    <property type="term" value="F:heme binding"/>
    <property type="evidence" value="ECO:0007669"/>
    <property type="project" value="InterPro"/>
</dbReference>
<sequence>MLSKAEDRGASIPGPKPYPVVGNLPEFKAGESIPRLLELYYLHASLETLRAGIKDALFTAHHGEPNWAIAHRVLTPIFGPLKIREMFDNMYDIAQQLCLKWARFDQAIDITADFTRLTLDTIALCSMDYRFNSFYSGNDMHPFVESMIRWLREADKKSMLPGFIDSMRWHTNKVWIKQFESMKKTSREIIEYRRKHPDDTNDLLTALLNGRDPKTGLGLDDETIVNNLITFLIAGHETTSGLLSFTFYYMLKTPGVYAAAQKEVDDMIGSDGLRVEHVSKLPYIESMLRETLRIMPTAPAFAVTPKKDETIGGKYKVSKGQSILIFLPAVHTDEAVWGKDAKEFRPERMMDINFKDLPSNSWKPFGNGARGCIGRGFAWQEAVLVMALLLKSFDIRLDDPSYTLRIKETLTIKPDGFRIRVSPRKGLKPTYLAMSLISSGDSIKFQNGFHSAPASQLSGGDIGKSLCILYGSNQGTCDSLARRLAINARAHGFGTTNIDTLNSAKGTLPVDKPVVIITTSYDGNPTEDAAEFVSWLEQAAKQSGRLEKVTFAVFGCGNHDWNKTFHRIPKLVDELLEKAGAKRLCQLGITDVASDDIFATFQAWEESQLWPTLAGGESVHLPGPPSTTPEVEVLPPPRFLMRKNLLKGIVTETRSLSTTGDKVHLSVKLPEGTTYRSGDHMAVLPVTPNSVVRRALSRFHLIPDSMLSIHSEGSQGLPTSLPISASDLLGAYVDLCQPTSLQDIEALLKMASSDSEKSGLEKLKTSISNAETGSVSIKPSVLDILERFPTLDISIDKFLGMARPMRPRTYSISSSPNSRNLEATITWKVIDEASWDKSTRFLGICSNYLAGLRNGEGLFVNIHSAQPCWHPPDNPADSPMIMIGAGTGLAPFRGFLQDRMNLYKANKSLAPAILFFGCRRPDTDDLYRIELDEMERAGIVSVFRAYSRATDSSEAKGARYVQDRVALEAAKVLELWRHGARIYICGSRPMANSIKVTLGKILCLTADHEKFGSAENWFDQLPRERFVSEIF</sequence>
<evidence type="ECO:0000259" key="19">
    <source>
        <dbReference type="PROSITE" id="PS51384"/>
    </source>
</evidence>
<proteinExistence type="inferred from homology"/>
<evidence type="ECO:0000256" key="16">
    <source>
        <dbReference type="ARBA" id="ARBA00049342"/>
    </source>
</evidence>
<feature type="binding site" description="axial binding residue" evidence="17">
    <location>
        <position position="372"/>
    </location>
    <ligand>
        <name>heme</name>
        <dbReference type="ChEBI" id="CHEBI:30413"/>
    </ligand>
    <ligandPart>
        <name>Fe</name>
        <dbReference type="ChEBI" id="CHEBI:18248"/>
    </ligandPart>
</feature>
<dbReference type="InterPro" id="IPR017938">
    <property type="entry name" value="Riboflavin_synthase-like_b-brl"/>
</dbReference>
<evidence type="ECO:0008006" key="22">
    <source>
        <dbReference type="Google" id="ProtNLM"/>
    </source>
</evidence>
<evidence type="ECO:0000256" key="4">
    <source>
        <dbReference type="ARBA" id="ARBA00010018"/>
    </source>
</evidence>
<dbReference type="InterPro" id="IPR001433">
    <property type="entry name" value="OxRdtase_FAD/NAD-bd"/>
</dbReference>
<dbReference type="SUPFAM" id="SSF48264">
    <property type="entry name" value="Cytochrome P450"/>
    <property type="match status" value="1"/>
</dbReference>
<keyword evidence="12" id="KW-0249">Electron transport</keyword>
<dbReference type="CDD" id="cd06206">
    <property type="entry name" value="bifunctional_CYPOR"/>
    <property type="match status" value="1"/>
</dbReference>
<dbReference type="GO" id="GO:0003958">
    <property type="term" value="F:NADPH-hemoprotein reductase activity"/>
    <property type="evidence" value="ECO:0007669"/>
    <property type="project" value="UniProtKB-EC"/>
</dbReference>
<dbReference type="InterPro" id="IPR017927">
    <property type="entry name" value="FAD-bd_FR_type"/>
</dbReference>
<dbReference type="Gene3D" id="3.40.50.360">
    <property type="match status" value="1"/>
</dbReference>
<dbReference type="InterPro" id="IPR017972">
    <property type="entry name" value="Cyt_P450_CS"/>
</dbReference>
<dbReference type="STRING" id="5539.A0A3E2H747"/>
<comment type="cofactor">
    <cofactor evidence="2 17">
        <name>heme</name>
        <dbReference type="ChEBI" id="CHEBI:30413"/>
    </cofactor>
</comment>
<dbReference type="GO" id="GO:0070330">
    <property type="term" value="F:aromatase activity"/>
    <property type="evidence" value="ECO:0007669"/>
    <property type="project" value="InterPro"/>
</dbReference>
<dbReference type="SUPFAM" id="SSF52343">
    <property type="entry name" value="Ferredoxin reductase-like, C-terminal NADP-linked domain"/>
    <property type="match status" value="1"/>
</dbReference>
<keyword evidence="5" id="KW-0813">Transport</keyword>
<evidence type="ECO:0000256" key="3">
    <source>
        <dbReference type="ARBA" id="ARBA00001974"/>
    </source>
</evidence>
<dbReference type="SUPFAM" id="SSF52218">
    <property type="entry name" value="Flavoproteins"/>
    <property type="match status" value="1"/>
</dbReference>
<feature type="domain" description="Flavodoxin-like" evidence="18">
    <location>
        <begin position="466"/>
        <end position="609"/>
    </location>
</feature>
<dbReference type="SUPFAM" id="SSF63380">
    <property type="entry name" value="Riboflavin synthase domain-like"/>
    <property type="match status" value="1"/>
</dbReference>
<dbReference type="InterPro" id="IPR003097">
    <property type="entry name" value="CysJ-like_FAD-binding"/>
</dbReference>
<evidence type="ECO:0000256" key="14">
    <source>
        <dbReference type="ARBA" id="ARBA00023004"/>
    </source>
</evidence>
<dbReference type="OrthoDB" id="1470350at2759"/>
<dbReference type="InterPro" id="IPR036396">
    <property type="entry name" value="Cyt_P450_sf"/>
</dbReference>
<feature type="non-terminal residue" evidence="20">
    <location>
        <position position="1"/>
    </location>
</feature>
<keyword evidence="15" id="KW-0503">Monooxygenase</keyword>
<dbReference type="InterPro" id="IPR001128">
    <property type="entry name" value="Cyt_P450"/>
</dbReference>
<evidence type="ECO:0000256" key="1">
    <source>
        <dbReference type="ARBA" id="ARBA00001917"/>
    </source>
</evidence>
<keyword evidence="6 17" id="KW-0349">Heme</keyword>
<name>A0A3E2H747_SCYLI</name>
<evidence type="ECO:0000256" key="5">
    <source>
        <dbReference type="ARBA" id="ARBA00022448"/>
    </source>
</evidence>
<dbReference type="PANTHER" id="PTHR19384:SF127">
    <property type="entry name" value="BIFUNCTIONAL CYTOCHROME P450_NADPH--P450 REDUCTASE"/>
    <property type="match status" value="1"/>
</dbReference>
<dbReference type="GO" id="GO:0005829">
    <property type="term" value="C:cytosol"/>
    <property type="evidence" value="ECO:0007669"/>
    <property type="project" value="TreeGrafter"/>
</dbReference>
<dbReference type="GO" id="GO:0005506">
    <property type="term" value="F:iron ion binding"/>
    <property type="evidence" value="ECO:0007669"/>
    <property type="project" value="InterPro"/>
</dbReference>
<dbReference type="OMA" id="HEWGVAH"/>
<evidence type="ECO:0000313" key="21">
    <source>
        <dbReference type="Proteomes" id="UP000258309"/>
    </source>
</evidence>
<dbReference type="Gene3D" id="3.40.50.80">
    <property type="entry name" value="Nucleotide-binding domain of ferredoxin-NADP reductase (FNR) module"/>
    <property type="match status" value="1"/>
</dbReference>
<feature type="non-terminal residue" evidence="20">
    <location>
        <position position="1031"/>
    </location>
</feature>
<dbReference type="PROSITE" id="PS00086">
    <property type="entry name" value="CYTOCHROME_P450"/>
    <property type="match status" value="1"/>
</dbReference>
<dbReference type="Pfam" id="PF00067">
    <property type="entry name" value="p450"/>
    <property type="match status" value="1"/>
</dbReference>
<dbReference type="PIRSF" id="PIRSF000209">
    <property type="entry name" value="Bifunctional_P450_P450R"/>
    <property type="match status" value="1"/>
</dbReference>
<dbReference type="InterPro" id="IPR001709">
    <property type="entry name" value="Flavoprot_Pyr_Nucl_cyt_Rdtase"/>
</dbReference>
<dbReference type="Proteomes" id="UP000258309">
    <property type="component" value="Unassembled WGS sequence"/>
</dbReference>
<evidence type="ECO:0000256" key="17">
    <source>
        <dbReference type="PIRSR" id="PIRSR000209-1"/>
    </source>
</evidence>
<dbReference type="EMBL" id="NCSJ02000142">
    <property type="protein sequence ID" value="RFU29012.1"/>
    <property type="molecule type" value="Genomic_DNA"/>
</dbReference>
<dbReference type="PROSITE" id="PS51384">
    <property type="entry name" value="FAD_FR"/>
    <property type="match status" value="1"/>
</dbReference>
<evidence type="ECO:0000256" key="12">
    <source>
        <dbReference type="ARBA" id="ARBA00022982"/>
    </source>
</evidence>
<keyword evidence="9 17" id="KW-0479">Metal-binding</keyword>
<protein>
    <recommendedName>
        <fullName evidence="22">NADPH--hemoprotein reductase</fullName>
    </recommendedName>
</protein>
<dbReference type="GO" id="GO:0010181">
    <property type="term" value="F:FMN binding"/>
    <property type="evidence" value="ECO:0007669"/>
    <property type="project" value="InterPro"/>
</dbReference>
<comment type="catalytic activity">
    <reaction evidence="16">
        <text>2 oxidized [cytochrome P450] + NADPH = 2 reduced [cytochrome P450] + NADP(+) + H(+)</text>
        <dbReference type="Rhea" id="RHEA:24040"/>
        <dbReference type="Rhea" id="RHEA-COMP:14627"/>
        <dbReference type="Rhea" id="RHEA-COMP:14628"/>
        <dbReference type="ChEBI" id="CHEBI:15378"/>
        <dbReference type="ChEBI" id="CHEBI:55376"/>
        <dbReference type="ChEBI" id="CHEBI:57783"/>
        <dbReference type="ChEBI" id="CHEBI:58349"/>
        <dbReference type="ChEBI" id="CHEBI:60344"/>
        <dbReference type="EC" id="1.6.2.4"/>
    </reaction>
</comment>
<dbReference type="Pfam" id="PF00258">
    <property type="entry name" value="Flavodoxin_1"/>
    <property type="match status" value="1"/>
</dbReference>
<dbReference type="PANTHER" id="PTHR19384">
    <property type="entry name" value="NITRIC OXIDE SYNTHASE-RELATED"/>
    <property type="match status" value="1"/>
</dbReference>
<dbReference type="Gene3D" id="2.40.30.10">
    <property type="entry name" value="Translation factors"/>
    <property type="match status" value="1"/>
</dbReference>
<evidence type="ECO:0000313" key="20">
    <source>
        <dbReference type="EMBL" id="RFU29012.1"/>
    </source>
</evidence>
<gene>
    <name evidence="20" type="ORF">B7463_g7315</name>
</gene>
<evidence type="ECO:0000256" key="11">
    <source>
        <dbReference type="ARBA" id="ARBA00022857"/>
    </source>
</evidence>
<keyword evidence="8" id="KW-0288">FMN</keyword>
<dbReference type="Pfam" id="PF00175">
    <property type="entry name" value="NAD_binding_1"/>
    <property type="match status" value="1"/>
</dbReference>
<dbReference type="Gene3D" id="1.10.630.10">
    <property type="entry name" value="Cytochrome P450"/>
    <property type="match status" value="1"/>
</dbReference>
<feature type="domain" description="FAD-binding FR-type" evidence="19">
    <location>
        <begin position="643"/>
        <end position="872"/>
    </location>
</feature>
<evidence type="ECO:0000256" key="10">
    <source>
        <dbReference type="ARBA" id="ARBA00022827"/>
    </source>
</evidence>
<keyword evidence="10" id="KW-0274">FAD</keyword>
<evidence type="ECO:0000256" key="6">
    <source>
        <dbReference type="ARBA" id="ARBA00022617"/>
    </source>
</evidence>
<dbReference type="PROSITE" id="PS50902">
    <property type="entry name" value="FLAVODOXIN_LIKE"/>
    <property type="match status" value="1"/>
</dbReference>
<dbReference type="InterPro" id="IPR008254">
    <property type="entry name" value="Flavodoxin/NO_synth"/>
</dbReference>
<keyword evidence="14 17" id="KW-0408">Iron</keyword>
<comment type="similarity">
    <text evidence="4">In the N-terminal section; belongs to the cytochrome P450 family.</text>
</comment>
<comment type="caution">
    <text evidence="20">The sequence shown here is derived from an EMBL/GenBank/DDBJ whole genome shotgun (WGS) entry which is preliminary data.</text>
</comment>
<comment type="cofactor">
    <cofactor evidence="1">
        <name>FMN</name>
        <dbReference type="ChEBI" id="CHEBI:58210"/>
    </cofactor>
</comment>
<dbReference type="PRINTS" id="PR00371">
    <property type="entry name" value="FPNCR"/>
</dbReference>
<evidence type="ECO:0000256" key="13">
    <source>
        <dbReference type="ARBA" id="ARBA00023002"/>
    </source>
</evidence>
<organism evidence="20 21">
    <name type="scientific">Scytalidium lignicola</name>
    <name type="common">Hyphomycete</name>
    <dbReference type="NCBI Taxonomy" id="5539"/>
    <lineage>
        <taxon>Eukaryota</taxon>
        <taxon>Fungi</taxon>
        <taxon>Dikarya</taxon>
        <taxon>Ascomycota</taxon>
        <taxon>Pezizomycotina</taxon>
        <taxon>Leotiomycetes</taxon>
        <taxon>Leotiomycetes incertae sedis</taxon>
        <taxon>Scytalidium</taxon>
    </lineage>
</organism>
<evidence type="ECO:0000256" key="7">
    <source>
        <dbReference type="ARBA" id="ARBA00022630"/>
    </source>
</evidence>
<dbReference type="InterPro" id="IPR023206">
    <property type="entry name" value="Bifunctional_P450_P450_red"/>
</dbReference>
<dbReference type="InterPro" id="IPR039261">
    <property type="entry name" value="FNR_nucleotide-bd"/>
</dbReference>
<keyword evidence="13" id="KW-0560">Oxidoreductase</keyword>
<keyword evidence="21" id="KW-1185">Reference proteome</keyword>
<reference evidence="20 21" key="1">
    <citation type="submission" date="2018-05" db="EMBL/GenBank/DDBJ databases">
        <title>Draft genome sequence of Scytalidium lignicola DSM 105466, a ubiquitous saprotrophic fungus.</title>
        <authorList>
            <person name="Buettner E."/>
            <person name="Gebauer A.M."/>
            <person name="Hofrichter M."/>
            <person name="Liers C."/>
            <person name="Kellner H."/>
        </authorList>
    </citation>
    <scope>NUCLEOTIDE SEQUENCE [LARGE SCALE GENOMIC DNA]</scope>
    <source>
        <strain evidence="20 21">DSM 105466</strain>
    </source>
</reference>
<evidence type="ECO:0000259" key="18">
    <source>
        <dbReference type="PROSITE" id="PS50902"/>
    </source>
</evidence>
<dbReference type="InterPro" id="IPR023173">
    <property type="entry name" value="NADPH_Cyt_P450_Rdtase_alpha"/>
</dbReference>
<evidence type="ECO:0000256" key="8">
    <source>
        <dbReference type="ARBA" id="ARBA00022643"/>
    </source>
</evidence>
<dbReference type="InterPro" id="IPR029039">
    <property type="entry name" value="Flavoprotein-like_sf"/>
</dbReference>
<dbReference type="Pfam" id="PF00667">
    <property type="entry name" value="FAD_binding_1"/>
    <property type="match status" value="1"/>
</dbReference>
<dbReference type="FunFam" id="1.10.630.10:FF:000040">
    <property type="entry name" value="Bifunctional cytochrome P450/NADPH--P450 reductase"/>
    <property type="match status" value="1"/>
</dbReference>
<evidence type="ECO:0000256" key="15">
    <source>
        <dbReference type="ARBA" id="ARBA00023033"/>
    </source>
</evidence>
<dbReference type="PRINTS" id="PR00369">
    <property type="entry name" value="FLAVODOXIN"/>
</dbReference>
<dbReference type="CDD" id="cd11068">
    <property type="entry name" value="CYP120A1"/>
    <property type="match status" value="1"/>
</dbReference>